<dbReference type="Pfam" id="PF00646">
    <property type="entry name" value="F-box"/>
    <property type="match status" value="1"/>
</dbReference>
<dbReference type="AlphaFoldDB" id="A0A4Z1NRB5"/>
<evidence type="ECO:0000313" key="2">
    <source>
        <dbReference type="EMBL" id="TID13023.1"/>
    </source>
</evidence>
<reference evidence="2 3" key="1">
    <citation type="submission" date="2019-04" db="EMBL/GenBank/DDBJ databases">
        <title>High contiguity whole genome sequence and gene annotation resource for two Venturia nashicola isolates.</title>
        <authorList>
            <person name="Prokchorchik M."/>
            <person name="Won K."/>
            <person name="Lee Y."/>
            <person name="Choi E.D."/>
            <person name="Segonzac C."/>
            <person name="Sohn K.H."/>
        </authorList>
    </citation>
    <scope>NUCLEOTIDE SEQUENCE [LARGE SCALE GENOMIC DNA]</scope>
    <source>
        <strain evidence="2 3">PRI2</strain>
    </source>
</reference>
<dbReference type="Proteomes" id="UP000298493">
    <property type="component" value="Unassembled WGS sequence"/>
</dbReference>
<dbReference type="InterPro" id="IPR001810">
    <property type="entry name" value="F-box_dom"/>
</dbReference>
<dbReference type="PROSITE" id="PS50181">
    <property type="entry name" value="FBOX"/>
    <property type="match status" value="1"/>
</dbReference>
<evidence type="ECO:0000259" key="1">
    <source>
        <dbReference type="PROSITE" id="PS50181"/>
    </source>
</evidence>
<keyword evidence="3" id="KW-1185">Reference proteome</keyword>
<evidence type="ECO:0000313" key="3">
    <source>
        <dbReference type="Proteomes" id="UP000298493"/>
    </source>
</evidence>
<dbReference type="CDD" id="cd09917">
    <property type="entry name" value="F-box_SF"/>
    <property type="match status" value="1"/>
</dbReference>
<feature type="domain" description="F-box" evidence="1">
    <location>
        <begin position="45"/>
        <end position="101"/>
    </location>
</feature>
<sequence>MRKDLILADEDGPLVDTTAALAKKSKRLDRKLKKLEKKRANYVQPTSFLDFPYELIMNVFTQLRPSDLFNLRRTSKALNDFIIGEETVISKNIIDRRYRALSKCFPIPRPIEDVDPEMHHVLLRRQNSLNIHWRPYQHIKPFNPLITCTCITCVLRWNNLNIIVDFAHFQSNLDQGQPIPMIQRGRNPEWNQELIQRNAEAVEKALHSQLWYARILEAHLKSTVGSIARHAANKGNKRRRFRMTSEDAASGTDLFLENSGPPTIDSPFHRDNYHMLEAFLPNRGWFAKDNCWKYLPESHHLRDLEWVRQEWKRREKEKAATVLEQSEVDLIRRWLQIQHVDDYQPFMKAFL</sequence>
<comment type="caution">
    <text evidence="2">The sequence shown here is derived from an EMBL/GenBank/DDBJ whole genome shotgun (WGS) entry which is preliminary data.</text>
</comment>
<dbReference type="OrthoDB" id="3642468at2759"/>
<gene>
    <name evidence="2" type="ORF">E6O75_ATG10162</name>
</gene>
<dbReference type="STRING" id="86259.A0A4Z1NRB5"/>
<protein>
    <recommendedName>
        <fullName evidence="1">F-box domain-containing protein</fullName>
    </recommendedName>
</protein>
<organism evidence="2 3">
    <name type="scientific">Venturia nashicola</name>
    <dbReference type="NCBI Taxonomy" id="86259"/>
    <lineage>
        <taxon>Eukaryota</taxon>
        <taxon>Fungi</taxon>
        <taxon>Dikarya</taxon>
        <taxon>Ascomycota</taxon>
        <taxon>Pezizomycotina</taxon>
        <taxon>Dothideomycetes</taxon>
        <taxon>Pleosporomycetidae</taxon>
        <taxon>Venturiales</taxon>
        <taxon>Venturiaceae</taxon>
        <taxon>Venturia</taxon>
    </lineage>
</organism>
<dbReference type="InterPro" id="IPR036047">
    <property type="entry name" value="F-box-like_dom_sf"/>
</dbReference>
<dbReference type="EMBL" id="SNSC02000030">
    <property type="protein sequence ID" value="TID13023.1"/>
    <property type="molecule type" value="Genomic_DNA"/>
</dbReference>
<proteinExistence type="predicted"/>
<name>A0A4Z1NRB5_9PEZI</name>
<accession>A0A4Z1NRB5</accession>
<dbReference type="SUPFAM" id="SSF81383">
    <property type="entry name" value="F-box domain"/>
    <property type="match status" value="1"/>
</dbReference>